<dbReference type="GeneID" id="25258149"/>
<dbReference type="SUPFAM" id="SSF54928">
    <property type="entry name" value="RNA-binding domain, RBD"/>
    <property type="match status" value="1"/>
</dbReference>
<evidence type="ECO:0000256" key="5">
    <source>
        <dbReference type="ARBA" id="ARBA00023242"/>
    </source>
</evidence>
<dbReference type="GO" id="GO:0005737">
    <property type="term" value="C:cytoplasm"/>
    <property type="evidence" value="ECO:0007669"/>
    <property type="project" value="UniProtKB-SubCell"/>
</dbReference>
<evidence type="ECO:0000256" key="6">
    <source>
        <dbReference type="PROSITE-ProRule" id="PRU00176"/>
    </source>
</evidence>
<name>A0A098VVW0_9MICR</name>
<sequence>MLPLCDLIVVDQHPSNAPFASKSSTRKIEVAFSHHASTSDLSEKAAETSLNQGSAQKSIEGWVLFVTGVHEEATEDDFVDLFSEYGTVKDVRLPLDHRTGYIKGYALVEYPTLAEARAAISALEGSIFLDYTLHVSFAFSKGQTKRLNKE</sequence>
<comment type="caution">
    <text evidence="8">The sequence shown here is derived from an EMBL/GenBank/DDBJ whole genome shotgun (WGS) entry which is preliminary data.</text>
</comment>
<dbReference type="InterPro" id="IPR033744">
    <property type="entry name" value="RRM_RBM8"/>
</dbReference>
<evidence type="ECO:0000256" key="3">
    <source>
        <dbReference type="ARBA" id="ARBA00022490"/>
    </source>
</evidence>
<dbReference type="InterPro" id="IPR035979">
    <property type="entry name" value="RBD_domain_sf"/>
</dbReference>
<dbReference type="EMBL" id="JMKJ01000022">
    <property type="protein sequence ID" value="KGG52994.1"/>
    <property type="molecule type" value="Genomic_DNA"/>
</dbReference>
<dbReference type="InterPro" id="IPR008111">
    <property type="entry name" value="RNA-bd_8"/>
</dbReference>
<dbReference type="RefSeq" id="XP_013239421.1">
    <property type="nucleotide sequence ID" value="XM_013383967.1"/>
</dbReference>
<dbReference type="SMART" id="SM00360">
    <property type="entry name" value="RRM"/>
    <property type="match status" value="1"/>
</dbReference>
<accession>A0A098VVW0</accession>
<dbReference type="AlphaFoldDB" id="A0A098VVW0"/>
<dbReference type="Gene3D" id="3.30.70.330">
    <property type="match status" value="1"/>
</dbReference>
<reference evidence="8 9" key="1">
    <citation type="submission" date="2014-04" db="EMBL/GenBank/DDBJ databases">
        <title>A new species of microsporidia sheds light on the evolution of extreme parasitism.</title>
        <authorList>
            <person name="Haag K.L."/>
            <person name="James T.Y."/>
            <person name="Larsson R."/>
            <person name="Schaer T.M."/>
            <person name="Refardt D."/>
            <person name="Pombert J.-F."/>
            <person name="Ebert D."/>
        </authorList>
    </citation>
    <scope>NUCLEOTIDE SEQUENCE [LARGE SCALE GENOMIC DNA]</scope>
    <source>
        <strain evidence="8 9">UGP3</strain>
        <tissue evidence="8">Spores</tissue>
    </source>
</reference>
<evidence type="ECO:0000256" key="2">
    <source>
        <dbReference type="ARBA" id="ARBA00004496"/>
    </source>
</evidence>
<evidence type="ECO:0000313" key="9">
    <source>
        <dbReference type="Proteomes" id="UP000029725"/>
    </source>
</evidence>
<evidence type="ECO:0000313" key="8">
    <source>
        <dbReference type="EMBL" id="KGG52994.1"/>
    </source>
</evidence>
<proteinExistence type="predicted"/>
<dbReference type="OrthoDB" id="15688at2759"/>
<protein>
    <recommendedName>
        <fullName evidence="7">RRM domain-containing protein</fullName>
    </recommendedName>
</protein>
<dbReference type="InterPro" id="IPR000504">
    <property type="entry name" value="RRM_dom"/>
</dbReference>
<dbReference type="GO" id="GO:0006396">
    <property type="term" value="P:RNA processing"/>
    <property type="evidence" value="ECO:0007669"/>
    <property type="project" value="InterPro"/>
</dbReference>
<dbReference type="GO" id="GO:0003729">
    <property type="term" value="F:mRNA binding"/>
    <property type="evidence" value="ECO:0007669"/>
    <property type="project" value="InterPro"/>
</dbReference>
<gene>
    <name evidence="8" type="ORF">DI09_11p390</name>
</gene>
<dbReference type="HOGENOM" id="CLU_012062_18_2_1"/>
<dbReference type="CDD" id="cd12324">
    <property type="entry name" value="RRM_RBM8"/>
    <property type="match status" value="1"/>
</dbReference>
<keyword evidence="3" id="KW-0963">Cytoplasm</keyword>
<dbReference type="PROSITE" id="PS50102">
    <property type="entry name" value="RRM"/>
    <property type="match status" value="1"/>
</dbReference>
<keyword evidence="5" id="KW-0539">Nucleus</keyword>
<dbReference type="Proteomes" id="UP000029725">
    <property type="component" value="Unassembled WGS sequence"/>
</dbReference>
<keyword evidence="9" id="KW-1185">Reference proteome</keyword>
<evidence type="ECO:0000256" key="1">
    <source>
        <dbReference type="ARBA" id="ARBA00004123"/>
    </source>
</evidence>
<organism evidence="8 9">
    <name type="scientific">Mitosporidium daphniae</name>
    <dbReference type="NCBI Taxonomy" id="1485682"/>
    <lineage>
        <taxon>Eukaryota</taxon>
        <taxon>Fungi</taxon>
        <taxon>Fungi incertae sedis</taxon>
        <taxon>Microsporidia</taxon>
        <taxon>Mitosporidium</taxon>
    </lineage>
</organism>
<dbReference type="VEuPathDB" id="MicrosporidiaDB:DI09_11p390"/>
<comment type="subcellular location">
    <subcellularLocation>
        <location evidence="2">Cytoplasm</location>
    </subcellularLocation>
    <subcellularLocation>
        <location evidence="1">Nucleus</location>
    </subcellularLocation>
</comment>
<dbReference type="PRINTS" id="PR01738">
    <property type="entry name" value="RNABINDINGM8"/>
</dbReference>
<evidence type="ECO:0000259" key="7">
    <source>
        <dbReference type="PROSITE" id="PS50102"/>
    </source>
</evidence>
<feature type="domain" description="RRM" evidence="7">
    <location>
        <begin position="62"/>
        <end position="140"/>
    </location>
</feature>
<keyword evidence="4 6" id="KW-0694">RNA-binding</keyword>
<evidence type="ECO:0000256" key="4">
    <source>
        <dbReference type="ARBA" id="ARBA00022884"/>
    </source>
</evidence>
<dbReference type="Pfam" id="PF00076">
    <property type="entry name" value="RRM_1"/>
    <property type="match status" value="1"/>
</dbReference>
<dbReference type="InterPro" id="IPR012677">
    <property type="entry name" value="Nucleotide-bd_a/b_plait_sf"/>
</dbReference>
<dbReference type="GO" id="GO:0005634">
    <property type="term" value="C:nucleus"/>
    <property type="evidence" value="ECO:0007669"/>
    <property type="project" value="UniProtKB-SubCell"/>
</dbReference>
<dbReference type="PANTHER" id="PTHR45894">
    <property type="entry name" value="RNA-BINDING PROTEIN 8A"/>
    <property type="match status" value="1"/>
</dbReference>